<reference evidence="2 3" key="1">
    <citation type="journal article" date="2014" name="Agronomy (Basel)">
        <title>A Draft Genome Sequence for Ensete ventricosum, the Drought-Tolerant Tree Against Hunger.</title>
        <authorList>
            <person name="Harrison J."/>
            <person name="Moore K.A."/>
            <person name="Paszkiewicz K."/>
            <person name="Jones T."/>
            <person name="Grant M."/>
            <person name="Ambacheew D."/>
            <person name="Muzemil S."/>
            <person name="Studholme D.J."/>
        </authorList>
    </citation>
    <scope>NUCLEOTIDE SEQUENCE [LARGE SCALE GENOMIC DNA]</scope>
</reference>
<dbReference type="Proteomes" id="UP000287651">
    <property type="component" value="Unassembled WGS sequence"/>
</dbReference>
<evidence type="ECO:0000313" key="3">
    <source>
        <dbReference type="Proteomes" id="UP000287651"/>
    </source>
</evidence>
<feature type="region of interest" description="Disordered" evidence="1">
    <location>
        <begin position="129"/>
        <end position="166"/>
    </location>
</feature>
<proteinExistence type="predicted"/>
<accession>A0A426XWB3</accession>
<evidence type="ECO:0000256" key="1">
    <source>
        <dbReference type="SAM" id="MobiDB-lite"/>
    </source>
</evidence>
<dbReference type="AlphaFoldDB" id="A0A426XWB3"/>
<organism evidence="2 3">
    <name type="scientific">Ensete ventricosum</name>
    <name type="common">Abyssinian banana</name>
    <name type="synonym">Musa ensete</name>
    <dbReference type="NCBI Taxonomy" id="4639"/>
    <lineage>
        <taxon>Eukaryota</taxon>
        <taxon>Viridiplantae</taxon>
        <taxon>Streptophyta</taxon>
        <taxon>Embryophyta</taxon>
        <taxon>Tracheophyta</taxon>
        <taxon>Spermatophyta</taxon>
        <taxon>Magnoliopsida</taxon>
        <taxon>Liliopsida</taxon>
        <taxon>Zingiberales</taxon>
        <taxon>Musaceae</taxon>
        <taxon>Ensete</taxon>
    </lineage>
</organism>
<comment type="caution">
    <text evidence="2">The sequence shown here is derived from an EMBL/GenBank/DDBJ whole genome shotgun (WGS) entry which is preliminary data.</text>
</comment>
<name>A0A426XWB3_ENSVE</name>
<protein>
    <submittedName>
        <fullName evidence="2">Uncharacterized protein</fullName>
    </submittedName>
</protein>
<evidence type="ECO:0000313" key="2">
    <source>
        <dbReference type="EMBL" id="RRT43795.1"/>
    </source>
</evidence>
<feature type="region of interest" description="Disordered" evidence="1">
    <location>
        <begin position="90"/>
        <end position="111"/>
    </location>
</feature>
<dbReference type="EMBL" id="AMZH03016904">
    <property type="protein sequence ID" value="RRT43795.1"/>
    <property type="molecule type" value="Genomic_DNA"/>
</dbReference>
<gene>
    <name evidence="2" type="ORF">B296_00045339</name>
</gene>
<sequence length="199" mass="22116">MRSKVLHLAARIHGVAHPRDRHPPRGEEATTFPTLRSLAVIALSTPTAEVVVALSTLELSQDHRATVNLAPIAVQPPPFLALESVPRLGEKSCRPSTPEIADSMPGIADRKSDCRPSILEFAAERSLRRNRPREYRPSLPARRSVREEAAVPSADRKHKPKQSRALTQVQANFVQSRTQSRVTICFSRTILKFQNTSHS</sequence>